<gene>
    <name evidence="1" type="ORF">MERR_LOCUS8071</name>
</gene>
<dbReference type="OrthoDB" id="2017825at2759"/>
<dbReference type="AlphaFoldDB" id="A0A6D2HZG3"/>
<evidence type="ECO:0000313" key="1">
    <source>
        <dbReference type="EMBL" id="CAA7020836.1"/>
    </source>
</evidence>
<accession>A0A6D2HZG3</accession>
<comment type="caution">
    <text evidence="1">The sequence shown here is derived from an EMBL/GenBank/DDBJ whole genome shotgun (WGS) entry which is preliminary data.</text>
</comment>
<dbReference type="Proteomes" id="UP000467841">
    <property type="component" value="Unassembled WGS sequence"/>
</dbReference>
<protein>
    <submittedName>
        <fullName evidence="1">Uncharacterized protein</fullName>
    </submittedName>
</protein>
<reference evidence="1" key="1">
    <citation type="submission" date="2020-01" db="EMBL/GenBank/DDBJ databases">
        <authorList>
            <person name="Mishra B."/>
        </authorList>
    </citation>
    <scope>NUCLEOTIDE SEQUENCE [LARGE SCALE GENOMIC DNA]</scope>
</reference>
<sequence length="189" mass="21009">MDPIASVMEKAKCFAKSSQDLVSRHFGFHENPSRQNPVSSSIPVNLSIGIVVQPLPFVFISFLRRGTGMDSEPSAQEMSRGGMKHVPCSSVALKLDSQMDESTRVGGWIEVQNSREKQVKWSVSITDKPEDEVGWGMSVGGSRNHDRFQVESFLKFNVGHRFSLSRGLVYHTNSNGRAVGLMLQSHWSL</sequence>
<dbReference type="PANTHER" id="PTHR35097">
    <property type="entry name" value="GDSL ESTERASE/LIPASE"/>
    <property type="match status" value="1"/>
</dbReference>
<dbReference type="PANTHER" id="PTHR35097:SF1">
    <property type="entry name" value="GDSL ESTERASE_LIPASE"/>
    <property type="match status" value="1"/>
</dbReference>
<evidence type="ECO:0000313" key="2">
    <source>
        <dbReference type="Proteomes" id="UP000467841"/>
    </source>
</evidence>
<proteinExistence type="predicted"/>
<dbReference type="EMBL" id="CACVBM020000555">
    <property type="protein sequence ID" value="CAA7020836.1"/>
    <property type="molecule type" value="Genomic_DNA"/>
</dbReference>
<keyword evidence="2" id="KW-1185">Reference proteome</keyword>
<name>A0A6D2HZG3_9BRAS</name>
<organism evidence="1 2">
    <name type="scientific">Microthlaspi erraticum</name>
    <dbReference type="NCBI Taxonomy" id="1685480"/>
    <lineage>
        <taxon>Eukaryota</taxon>
        <taxon>Viridiplantae</taxon>
        <taxon>Streptophyta</taxon>
        <taxon>Embryophyta</taxon>
        <taxon>Tracheophyta</taxon>
        <taxon>Spermatophyta</taxon>
        <taxon>Magnoliopsida</taxon>
        <taxon>eudicotyledons</taxon>
        <taxon>Gunneridae</taxon>
        <taxon>Pentapetalae</taxon>
        <taxon>rosids</taxon>
        <taxon>malvids</taxon>
        <taxon>Brassicales</taxon>
        <taxon>Brassicaceae</taxon>
        <taxon>Coluteocarpeae</taxon>
        <taxon>Microthlaspi</taxon>
    </lineage>
</organism>